<keyword evidence="2" id="KW-0472">Membrane</keyword>
<reference evidence="4 5" key="1">
    <citation type="submission" date="2018-10" db="EMBL/GenBank/DDBJ databases">
        <authorList>
            <person name="Li J."/>
        </authorList>
    </citation>
    <scope>NUCLEOTIDE SEQUENCE [LARGE SCALE GENOMIC DNA]</scope>
    <source>
        <strain evidence="4 5">JCM 11654</strain>
    </source>
</reference>
<evidence type="ECO:0000313" key="5">
    <source>
        <dbReference type="Proteomes" id="UP000269438"/>
    </source>
</evidence>
<protein>
    <recommendedName>
        <fullName evidence="6">LPXTG cell wall anchor domain-containing protein</fullName>
    </recommendedName>
</protein>
<dbReference type="AlphaFoldDB" id="A0A3L7AZ08"/>
<feature type="compositionally biased region" description="Pro residues" evidence="1">
    <location>
        <begin position="877"/>
        <end position="899"/>
    </location>
</feature>
<feature type="region of interest" description="Disordered" evidence="1">
    <location>
        <begin position="873"/>
        <end position="937"/>
    </location>
</feature>
<evidence type="ECO:0000256" key="2">
    <source>
        <dbReference type="SAM" id="Phobius"/>
    </source>
</evidence>
<keyword evidence="2" id="KW-1133">Transmembrane helix</keyword>
<proteinExistence type="predicted"/>
<feature type="signal peptide" evidence="3">
    <location>
        <begin position="1"/>
        <end position="31"/>
    </location>
</feature>
<organism evidence="4 5">
    <name type="scientific">Mycetocola lacteus</name>
    <dbReference type="NCBI Taxonomy" id="76637"/>
    <lineage>
        <taxon>Bacteria</taxon>
        <taxon>Bacillati</taxon>
        <taxon>Actinomycetota</taxon>
        <taxon>Actinomycetes</taxon>
        <taxon>Micrococcales</taxon>
        <taxon>Microbacteriaceae</taxon>
        <taxon>Mycetocola</taxon>
    </lineage>
</organism>
<comment type="caution">
    <text evidence="4">The sequence shown here is derived from an EMBL/GenBank/DDBJ whole genome shotgun (WGS) entry which is preliminary data.</text>
</comment>
<evidence type="ECO:0000313" key="4">
    <source>
        <dbReference type="EMBL" id="RLP84771.1"/>
    </source>
</evidence>
<dbReference type="OrthoDB" id="5097616at2"/>
<dbReference type="PROSITE" id="PS50194">
    <property type="entry name" value="FILAMIN_REPEAT"/>
    <property type="match status" value="1"/>
</dbReference>
<evidence type="ECO:0008006" key="6">
    <source>
        <dbReference type="Google" id="ProtNLM"/>
    </source>
</evidence>
<dbReference type="InterPro" id="IPR017868">
    <property type="entry name" value="Filamin/ABP280_repeat-like"/>
</dbReference>
<keyword evidence="2" id="KW-0812">Transmembrane</keyword>
<feature type="chain" id="PRO_5018169832" description="LPXTG cell wall anchor domain-containing protein" evidence="3">
    <location>
        <begin position="32"/>
        <end position="970"/>
    </location>
</feature>
<feature type="transmembrane region" description="Helical" evidence="2">
    <location>
        <begin position="946"/>
        <end position="964"/>
    </location>
</feature>
<evidence type="ECO:0000256" key="3">
    <source>
        <dbReference type="SAM" id="SignalP"/>
    </source>
</evidence>
<feature type="region of interest" description="Disordered" evidence="1">
    <location>
        <begin position="688"/>
        <end position="722"/>
    </location>
</feature>
<dbReference type="RefSeq" id="WP_121687241.1">
    <property type="nucleotide sequence ID" value="NZ_RCUY01000001.1"/>
</dbReference>
<accession>A0A3L7AZ08</accession>
<dbReference type="Proteomes" id="UP000269438">
    <property type="component" value="Unassembled WGS sequence"/>
</dbReference>
<evidence type="ECO:0000256" key="1">
    <source>
        <dbReference type="SAM" id="MobiDB-lite"/>
    </source>
</evidence>
<gene>
    <name evidence="4" type="ORF">D9V34_01890</name>
</gene>
<sequence>MKNPLAFVLSLTLLLGGTVALGSLAAPSAEAAPAAAAAAAPTLVVDALPVSFPYGQTPNITVRLTGVPDALADADFTLDVDLWGSGESVRKWSTPVRGDQALSLNLPPNLPFKPYQLRWRVISPNEGIAASFTPPNRDFRIVGSTIDLKLTGLAANHPLGTPITATVETARVPVGDRSISVSLLKTTGGVGSSVTKTVVPGSKRQIQVTAEQKMSFSFEDLGELPVGRYDVSVQFPQTDGVQGASTLNPTLIYAPPISITPIQVPSFVYGAEAMAKLRINGVEATMRIDALNERGNVWGTTYRDPVMDNTEFYVPMPPNLEPGNYTLRLSFFDSKLKNESPIAPVAFTVAKIPTTLTLGAGRDTFASEIATLSATLTGGEGNVFLDITEPDGRVRTVPAQKITDGGSAVYGFEVTKPGVHRVVARYAGDRLHTEALSAPQILNVLPRPLTLSVDPASQKLDQANAFRVQVRDVRDPGAGPAGRLSYTVTPPTGVPYSGSIYVIAGGVMIPLPAGVTGDFGVELKMPEDGRNAAVSLSTTVSVSPIPVTLTPRVEGELRYGGGSASIITRETSLFPREHRTHTLEIDGVAGPTWNQTDADGTEVSSEIAVPENLSVGEHTLRVISAADARFTRSVSEPLTLTVHPGIALPRAVFEPSGELDSVGSLHVDVGLDGEATEPVEGAIEVRVGTPKSEELGTQAPSAADEAAATEPAGGPADSTADRDPFVLTGTLENGRVTVDLPADLPEGILPVSVRYLGSENIAPAHTELSLLSFADPGLPVPEDTGITVGIGAPRLHPGDQQTLRLSGLPTNSAAAAVLLSDARKLGTVHVDQDGIGTLAFTLPPDLPLGTHRVEVRTEVGIFAAAFAVEAPVIIEPTPSPEPTPTPSPEPSTSPQPSQSPDPSALPGIGASPRPTHSSVNPGGPTEARVPGALDRGALPGTGTTPFLASLVGLALFGAGTILLGRRKGHR</sequence>
<name>A0A3L7AZ08_9MICO</name>
<feature type="compositionally biased region" description="Low complexity" evidence="1">
    <location>
        <begin position="699"/>
        <end position="717"/>
    </location>
</feature>
<keyword evidence="5" id="KW-1185">Reference proteome</keyword>
<dbReference type="EMBL" id="RCUY01000001">
    <property type="protein sequence ID" value="RLP84771.1"/>
    <property type="molecule type" value="Genomic_DNA"/>
</dbReference>
<keyword evidence="3" id="KW-0732">Signal</keyword>